<evidence type="ECO:0008006" key="4">
    <source>
        <dbReference type="Google" id="ProtNLM"/>
    </source>
</evidence>
<evidence type="ECO:0000313" key="2">
    <source>
        <dbReference type="EMBL" id="MFC4821990.1"/>
    </source>
</evidence>
<protein>
    <recommendedName>
        <fullName evidence="4">DUF4440 domain-containing protein</fullName>
    </recommendedName>
</protein>
<feature type="chain" id="PRO_5045653091" description="DUF4440 domain-containing protein" evidence="1">
    <location>
        <begin position="20"/>
        <end position="156"/>
    </location>
</feature>
<proteinExistence type="predicted"/>
<name>A0ABV9QZI2_9GAMM</name>
<feature type="signal peptide" evidence="1">
    <location>
        <begin position="1"/>
        <end position="19"/>
    </location>
</feature>
<accession>A0ABV9QZI2</accession>
<keyword evidence="3" id="KW-1185">Reference proteome</keyword>
<organism evidence="2 3">
    <name type="scientific">Dokdonella ginsengisoli</name>
    <dbReference type="NCBI Taxonomy" id="363846"/>
    <lineage>
        <taxon>Bacteria</taxon>
        <taxon>Pseudomonadati</taxon>
        <taxon>Pseudomonadota</taxon>
        <taxon>Gammaproteobacteria</taxon>
        <taxon>Lysobacterales</taxon>
        <taxon>Rhodanobacteraceae</taxon>
        <taxon>Dokdonella</taxon>
    </lineage>
</organism>
<evidence type="ECO:0000313" key="3">
    <source>
        <dbReference type="Proteomes" id="UP001595886"/>
    </source>
</evidence>
<dbReference type="Proteomes" id="UP001595886">
    <property type="component" value="Unassembled WGS sequence"/>
</dbReference>
<sequence>MRPISSLALILLAAAGAVAAQTQSPTLEERMSQAEFRAAGLDKLSPEELQRLNAWLQSHGGAGQTKYVTASGAPVFYPDTADRNVIETRISGLFTGWRGKTVFKLDNGQEWQQSESGQLFAGEFTNPAVKVKPMMLGSWLMVVDGCGCSVRVQRIK</sequence>
<dbReference type="EMBL" id="JBHSHD010000013">
    <property type="protein sequence ID" value="MFC4821990.1"/>
    <property type="molecule type" value="Genomic_DNA"/>
</dbReference>
<keyword evidence="1" id="KW-0732">Signal</keyword>
<reference evidence="3" key="1">
    <citation type="journal article" date="2019" name="Int. J. Syst. Evol. Microbiol.">
        <title>The Global Catalogue of Microorganisms (GCM) 10K type strain sequencing project: providing services to taxonomists for standard genome sequencing and annotation.</title>
        <authorList>
            <consortium name="The Broad Institute Genomics Platform"/>
            <consortium name="The Broad Institute Genome Sequencing Center for Infectious Disease"/>
            <person name="Wu L."/>
            <person name="Ma J."/>
        </authorList>
    </citation>
    <scope>NUCLEOTIDE SEQUENCE [LARGE SCALE GENOMIC DNA]</scope>
    <source>
        <strain evidence="3">CCUG 30340</strain>
    </source>
</reference>
<gene>
    <name evidence="2" type="ORF">ACFO6Q_16825</name>
</gene>
<evidence type="ECO:0000256" key="1">
    <source>
        <dbReference type="SAM" id="SignalP"/>
    </source>
</evidence>
<comment type="caution">
    <text evidence="2">The sequence shown here is derived from an EMBL/GenBank/DDBJ whole genome shotgun (WGS) entry which is preliminary data.</text>
</comment>
<dbReference type="RefSeq" id="WP_380022273.1">
    <property type="nucleotide sequence ID" value="NZ_JBHSHD010000013.1"/>
</dbReference>